<protein>
    <submittedName>
        <fullName evidence="2">Transmembrane receptor activity</fullName>
    </submittedName>
</protein>
<evidence type="ECO:0000313" key="3">
    <source>
        <dbReference type="Proteomes" id="UP000001549"/>
    </source>
</evidence>
<keyword evidence="2" id="KW-0472">Membrane</keyword>
<accession>F8AUS9</accession>
<dbReference type="HOGENOM" id="CLU_117632_0_0_11"/>
<proteinExistence type="predicted"/>
<dbReference type="AlphaFoldDB" id="F8AUS9"/>
<reference evidence="2 3" key="1">
    <citation type="submission" date="2011-05" db="EMBL/GenBank/DDBJ databases">
        <title>Complete sequence of chromosome of Frankia symbiont of Datisca glomerata.</title>
        <authorList>
            <consortium name="US DOE Joint Genome Institute"/>
            <person name="Lucas S."/>
            <person name="Han J."/>
            <person name="Lapidus A."/>
            <person name="Cheng J.-F."/>
            <person name="Goodwin L."/>
            <person name="Pitluck S."/>
            <person name="Peters L."/>
            <person name="Mikhailova N."/>
            <person name="Chertkov O."/>
            <person name="Teshima H."/>
            <person name="Han C."/>
            <person name="Tapia R."/>
            <person name="Land M."/>
            <person name="Hauser L."/>
            <person name="Kyrpides N."/>
            <person name="Ivanova N."/>
            <person name="Pagani I."/>
            <person name="Berry A."/>
            <person name="Pawlowski K."/>
            <person name="Persson T."/>
            <person name="Vanden Heuvel B."/>
            <person name="Benson D."/>
            <person name="Woyke T."/>
        </authorList>
    </citation>
    <scope>NUCLEOTIDE SEQUENCE [LARGE SCALE GENOMIC DNA]</scope>
    <source>
        <strain evidence="3">4085684</strain>
    </source>
</reference>
<organism evidence="2 3">
    <name type="scientific">Candidatus Protofrankia datiscae</name>
    <dbReference type="NCBI Taxonomy" id="2716812"/>
    <lineage>
        <taxon>Bacteria</taxon>
        <taxon>Bacillati</taxon>
        <taxon>Actinomycetota</taxon>
        <taxon>Actinomycetes</taxon>
        <taxon>Frankiales</taxon>
        <taxon>Frankiaceae</taxon>
        <taxon>Protofrankia</taxon>
    </lineage>
</organism>
<dbReference type="Pfam" id="PF13676">
    <property type="entry name" value="TIR_2"/>
    <property type="match status" value="1"/>
</dbReference>
<dbReference type="eggNOG" id="COG2319">
    <property type="taxonomic scope" value="Bacteria"/>
</dbReference>
<keyword evidence="2" id="KW-0675">Receptor</keyword>
<dbReference type="RefSeq" id="WP_013872108.1">
    <property type="nucleotide sequence ID" value="NC_015656.1"/>
</dbReference>
<dbReference type="EMBL" id="CP002801">
    <property type="protein sequence ID" value="AEH08123.1"/>
    <property type="molecule type" value="Genomic_DNA"/>
</dbReference>
<feature type="domain" description="TIR" evidence="1">
    <location>
        <begin position="3"/>
        <end position="112"/>
    </location>
</feature>
<evidence type="ECO:0000259" key="1">
    <source>
        <dbReference type="PROSITE" id="PS50104"/>
    </source>
</evidence>
<dbReference type="GO" id="GO:0007165">
    <property type="term" value="P:signal transduction"/>
    <property type="evidence" value="ECO:0007669"/>
    <property type="project" value="InterPro"/>
</dbReference>
<dbReference type="Gene3D" id="3.40.50.10140">
    <property type="entry name" value="Toll/interleukin-1 receptor homology (TIR) domain"/>
    <property type="match status" value="1"/>
</dbReference>
<dbReference type="InterPro" id="IPR035897">
    <property type="entry name" value="Toll_tir_struct_dom_sf"/>
</dbReference>
<dbReference type="SUPFAM" id="SSF52200">
    <property type="entry name" value="Toll/Interleukin receptor TIR domain"/>
    <property type="match status" value="1"/>
</dbReference>
<keyword evidence="3" id="KW-1185">Reference proteome</keyword>
<dbReference type="KEGG" id="fsy:FsymDg_0593"/>
<keyword evidence="2" id="KW-0812">Transmembrane</keyword>
<dbReference type="InterPro" id="IPR000157">
    <property type="entry name" value="TIR_dom"/>
</dbReference>
<dbReference type="Proteomes" id="UP000001549">
    <property type="component" value="Chromosome"/>
</dbReference>
<dbReference type="STRING" id="656024.FsymDg_0593"/>
<dbReference type="PROSITE" id="PS50104">
    <property type="entry name" value="TIR"/>
    <property type="match status" value="1"/>
</dbReference>
<evidence type="ECO:0000313" key="2">
    <source>
        <dbReference type="EMBL" id="AEH08123.1"/>
    </source>
</evidence>
<sequence length="112" mass="13216">MEQRWDFFISYTTADRKWAEWISWQLEDVGYQVLFQAWDFVPGTHWASLMHEGIQQAERTLALLSNAYLKSVYGQQEWQAALRGDPHGFERKLIPIRIEDCPRDGLVTGQVW</sequence>
<name>F8AUS9_9ACTN</name>
<gene>
    <name evidence="2" type="ordered locus">FsymDg_0593</name>
</gene>